<dbReference type="AlphaFoldDB" id="A0A1T5F623"/>
<evidence type="ECO:0000313" key="4">
    <source>
        <dbReference type="Proteomes" id="UP000189981"/>
    </source>
</evidence>
<feature type="domain" description="AB hydrolase-1" evidence="2">
    <location>
        <begin position="76"/>
        <end position="186"/>
    </location>
</feature>
<name>A0A1T5F623_9SPHI</name>
<dbReference type="InterPro" id="IPR000073">
    <property type="entry name" value="AB_hydrolase_1"/>
</dbReference>
<dbReference type="Proteomes" id="UP000189981">
    <property type="component" value="Unassembled WGS sequence"/>
</dbReference>
<sequence length="300" mass="33459">MKLNCYCLASVLLIIISITSCKSGRDHLTKPDDKYLNNDFKPDEFYPGGQVELTIPSSGSNMYGLAYTADGKGPHPTVILLHGLPGNERSLDMAQSIRRGGYNVIYFNYRGAWGSKGTFGFQNSIDDVGAVLDYITDSANSSTLKVDKERIALFGHSMGAGFALIAGMKDPRIKSVIGVSVFNPFTLLQGEGAEGNLRGLKEYLLTLGMLNCDPNKFLTDILNNLDKYNIESMISKTRKPVLVIDEHMNNQGFTKFNKKKDFTYKIWNTDHAFSNRRIALTTEAKNWFDKTIPRLETPED</sequence>
<keyword evidence="3" id="KW-0031">Aminopeptidase</keyword>
<evidence type="ECO:0000259" key="2">
    <source>
        <dbReference type="Pfam" id="PF00561"/>
    </source>
</evidence>
<reference evidence="4" key="1">
    <citation type="submission" date="2017-02" db="EMBL/GenBank/DDBJ databases">
        <authorList>
            <person name="Varghese N."/>
            <person name="Submissions S."/>
        </authorList>
    </citation>
    <scope>NUCLEOTIDE SEQUENCE [LARGE SCALE GENOMIC DNA]</scope>
    <source>
        <strain evidence="4">DSM 22385</strain>
    </source>
</reference>
<dbReference type="PANTHER" id="PTHR12277">
    <property type="entry name" value="ALPHA/BETA HYDROLASE DOMAIN-CONTAINING PROTEIN"/>
    <property type="match status" value="1"/>
</dbReference>
<keyword evidence="1" id="KW-0732">Signal</keyword>
<dbReference type="Gene3D" id="3.40.50.1820">
    <property type="entry name" value="alpha/beta hydrolase"/>
    <property type="match status" value="1"/>
</dbReference>
<proteinExistence type="predicted"/>
<feature type="signal peptide" evidence="1">
    <location>
        <begin position="1"/>
        <end position="22"/>
    </location>
</feature>
<dbReference type="OrthoDB" id="2247630at2"/>
<dbReference type="PANTHER" id="PTHR12277:SF79">
    <property type="entry name" value="XAA-PRO DIPEPTIDYL-PEPTIDASE-RELATED"/>
    <property type="match status" value="1"/>
</dbReference>
<dbReference type="EMBL" id="FUYR01000006">
    <property type="protein sequence ID" value="SKB91624.1"/>
    <property type="molecule type" value="Genomic_DNA"/>
</dbReference>
<organism evidence="3 4">
    <name type="scientific">Daejeonella lutea</name>
    <dbReference type="NCBI Taxonomy" id="572036"/>
    <lineage>
        <taxon>Bacteria</taxon>
        <taxon>Pseudomonadati</taxon>
        <taxon>Bacteroidota</taxon>
        <taxon>Sphingobacteriia</taxon>
        <taxon>Sphingobacteriales</taxon>
        <taxon>Sphingobacteriaceae</taxon>
        <taxon>Daejeonella</taxon>
    </lineage>
</organism>
<dbReference type="InterPro" id="IPR029058">
    <property type="entry name" value="AB_hydrolase_fold"/>
</dbReference>
<keyword evidence="3" id="KW-0378">Hydrolase</keyword>
<keyword evidence="3" id="KW-0645">Protease</keyword>
<dbReference type="STRING" id="572036.SAMN05661099_3443"/>
<evidence type="ECO:0000256" key="1">
    <source>
        <dbReference type="SAM" id="SignalP"/>
    </source>
</evidence>
<accession>A0A1T5F623</accession>
<protein>
    <submittedName>
        <fullName evidence="3">Serine aminopeptidase, S33</fullName>
    </submittedName>
</protein>
<feature type="chain" id="PRO_5013295757" evidence="1">
    <location>
        <begin position="23"/>
        <end position="300"/>
    </location>
</feature>
<keyword evidence="4" id="KW-1185">Reference proteome</keyword>
<dbReference type="GO" id="GO:0004177">
    <property type="term" value="F:aminopeptidase activity"/>
    <property type="evidence" value="ECO:0007669"/>
    <property type="project" value="UniProtKB-KW"/>
</dbReference>
<dbReference type="Pfam" id="PF00561">
    <property type="entry name" value="Abhydrolase_1"/>
    <property type="match status" value="1"/>
</dbReference>
<gene>
    <name evidence="3" type="ORF">SAMN05661099_3443</name>
</gene>
<evidence type="ECO:0000313" key="3">
    <source>
        <dbReference type="EMBL" id="SKB91624.1"/>
    </source>
</evidence>
<dbReference type="PROSITE" id="PS51257">
    <property type="entry name" value="PROKAR_LIPOPROTEIN"/>
    <property type="match status" value="1"/>
</dbReference>
<dbReference type="RefSeq" id="WP_079703947.1">
    <property type="nucleotide sequence ID" value="NZ_FUYR01000006.1"/>
</dbReference>
<dbReference type="SUPFAM" id="SSF53474">
    <property type="entry name" value="alpha/beta-Hydrolases"/>
    <property type="match status" value="1"/>
</dbReference>